<keyword evidence="4" id="KW-1185">Reference proteome</keyword>
<dbReference type="OrthoDB" id="10250105at2759"/>
<feature type="transmembrane region" description="Helical" evidence="2">
    <location>
        <begin position="21"/>
        <end position="42"/>
    </location>
</feature>
<evidence type="ECO:0000256" key="1">
    <source>
        <dbReference type="SAM" id="MobiDB-lite"/>
    </source>
</evidence>
<organism evidence="3 4">
    <name type="scientific">Metarhizium album (strain ARSEF 1941)</name>
    <dbReference type="NCBI Taxonomy" id="1081103"/>
    <lineage>
        <taxon>Eukaryota</taxon>
        <taxon>Fungi</taxon>
        <taxon>Dikarya</taxon>
        <taxon>Ascomycota</taxon>
        <taxon>Pezizomycotina</taxon>
        <taxon>Sordariomycetes</taxon>
        <taxon>Hypocreomycetidae</taxon>
        <taxon>Hypocreales</taxon>
        <taxon>Clavicipitaceae</taxon>
        <taxon>Metarhizium</taxon>
    </lineage>
</organism>
<dbReference type="InterPro" id="IPR029062">
    <property type="entry name" value="Class_I_gatase-like"/>
</dbReference>
<evidence type="ECO:0000313" key="3">
    <source>
        <dbReference type="EMBL" id="KHN94757.1"/>
    </source>
</evidence>
<dbReference type="EMBL" id="AZHE01000030">
    <property type="protein sequence ID" value="KHN94757.1"/>
    <property type="molecule type" value="Genomic_DNA"/>
</dbReference>
<evidence type="ECO:0000256" key="2">
    <source>
        <dbReference type="SAM" id="Phobius"/>
    </source>
</evidence>
<dbReference type="GeneID" id="63741808"/>
<comment type="caution">
    <text evidence="3">The sequence shown here is derived from an EMBL/GenBank/DDBJ whole genome shotgun (WGS) entry which is preliminary data.</text>
</comment>
<keyword evidence="2" id="KW-1133">Transmembrane helix</keyword>
<dbReference type="RefSeq" id="XP_040675823.1">
    <property type="nucleotide sequence ID" value="XM_040826151.1"/>
</dbReference>
<accession>A0A0B2WMR5</accession>
<sequence length="381" mass="40707">MPTPAHGGMERRGPFAVCPSPLVLSLSLSVCLSLVLVSSVFVSAPSLPTPTALIPPGHRRLHSIRRGRASTPSTPSAVTNITSPTLPSSIMPRPRALVYRGPASSHGLPEAVAKLLESSPRRFDVQYAGPSEAIQVSPESLSKVDFSLATRSLACSPWPDASPALARSKFQQEQERERELHHDAATRRNTNATARLTRRADLDDAWAETKAFAPAIRNFVAHGGRYLGFCLGAYLAGHTPGFGLLPRGADTDAESDQRGAQVTGAADSIIQVDWTFATGPRAGQRAPRRWVYFQEGAVIKGLREGDTALVLGRYSQGGRVAASLTKYGDGWVGLVGPHPEATLEWFALENLDCPHGEQFDIGHDLIEATMLGGPSASVPKS</sequence>
<protein>
    <submittedName>
        <fullName evidence="3">Biotin protein ligase</fullName>
    </submittedName>
</protein>
<dbReference type="Proteomes" id="UP000030816">
    <property type="component" value="Unassembled WGS sequence"/>
</dbReference>
<keyword evidence="2" id="KW-0472">Membrane</keyword>
<feature type="compositionally biased region" description="Polar residues" evidence="1">
    <location>
        <begin position="70"/>
        <end position="86"/>
    </location>
</feature>
<keyword evidence="2" id="KW-0812">Transmembrane</keyword>
<dbReference type="GO" id="GO:0016874">
    <property type="term" value="F:ligase activity"/>
    <property type="evidence" value="ECO:0007669"/>
    <property type="project" value="UniProtKB-KW"/>
</dbReference>
<keyword evidence="3" id="KW-0436">Ligase</keyword>
<dbReference type="HOGENOM" id="CLU_725778_0_0_1"/>
<dbReference type="STRING" id="1081103.A0A0B2WMR5"/>
<proteinExistence type="predicted"/>
<gene>
    <name evidence="3" type="ORF">MAM_07353</name>
</gene>
<feature type="region of interest" description="Disordered" evidence="1">
    <location>
        <begin position="67"/>
        <end position="86"/>
    </location>
</feature>
<evidence type="ECO:0000313" key="4">
    <source>
        <dbReference type="Proteomes" id="UP000030816"/>
    </source>
</evidence>
<dbReference type="SUPFAM" id="SSF52317">
    <property type="entry name" value="Class I glutamine amidotransferase-like"/>
    <property type="match status" value="1"/>
</dbReference>
<name>A0A0B2WMR5_METAS</name>
<reference evidence="3 4" key="1">
    <citation type="journal article" date="2014" name="Proc. Natl. Acad. Sci. U.S.A.">
        <title>Trajectory and genomic determinants of fungal-pathogen speciation and host adaptation.</title>
        <authorList>
            <person name="Hu X."/>
            <person name="Xiao G."/>
            <person name="Zheng P."/>
            <person name="Shang Y."/>
            <person name="Su Y."/>
            <person name="Zhang X."/>
            <person name="Liu X."/>
            <person name="Zhan S."/>
            <person name="St Leger R.J."/>
            <person name="Wang C."/>
        </authorList>
    </citation>
    <scope>NUCLEOTIDE SEQUENCE [LARGE SCALE GENOMIC DNA]</scope>
    <source>
        <strain evidence="3 4">ARSEF 1941</strain>
    </source>
</reference>
<dbReference type="AlphaFoldDB" id="A0A0B2WMR5"/>